<evidence type="ECO:0000313" key="3">
    <source>
        <dbReference type="Proteomes" id="UP001286313"/>
    </source>
</evidence>
<gene>
    <name evidence="2" type="ORF">Pcinc_022873</name>
</gene>
<proteinExistence type="predicted"/>
<evidence type="ECO:0000256" key="1">
    <source>
        <dbReference type="SAM" id="MobiDB-lite"/>
    </source>
</evidence>
<reference evidence="2" key="1">
    <citation type="submission" date="2023-10" db="EMBL/GenBank/DDBJ databases">
        <title>Genome assemblies of two species of porcelain crab, Petrolisthes cinctipes and Petrolisthes manimaculis (Anomura: Porcellanidae).</title>
        <authorList>
            <person name="Angst P."/>
        </authorList>
    </citation>
    <scope>NUCLEOTIDE SEQUENCE</scope>
    <source>
        <strain evidence="2">PB745_01</strain>
        <tissue evidence="2">Gill</tissue>
    </source>
</reference>
<dbReference type="AlphaFoldDB" id="A0AAE1FE93"/>
<organism evidence="2 3">
    <name type="scientific">Petrolisthes cinctipes</name>
    <name type="common">Flat porcelain crab</name>
    <dbReference type="NCBI Taxonomy" id="88211"/>
    <lineage>
        <taxon>Eukaryota</taxon>
        <taxon>Metazoa</taxon>
        <taxon>Ecdysozoa</taxon>
        <taxon>Arthropoda</taxon>
        <taxon>Crustacea</taxon>
        <taxon>Multicrustacea</taxon>
        <taxon>Malacostraca</taxon>
        <taxon>Eumalacostraca</taxon>
        <taxon>Eucarida</taxon>
        <taxon>Decapoda</taxon>
        <taxon>Pleocyemata</taxon>
        <taxon>Anomura</taxon>
        <taxon>Galatheoidea</taxon>
        <taxon>Porcellanidae</taxon>
        <taxon>Petrolisthes</taxon>
    </lineage>
</organism>
<dbReference type="Proteomes" id="UP001286313">
    <property type="component" value="Unassembled WGS sequence"/>
</dbReference>
<feature type="compositionally biased region" description="Polar residues" evidence="1">
    <location>
        <begin position="45"/>
        <end position="54"/>
    </location>
</feature>
<feature type="region of interest" description="Disordered" evidence="1">
    <location>
        <begin position="35"/>
        <end position="54"/>
    </location>
</feature>
<keyword evidence="3" id="KW-1185">Reference proteome</keyword>
<accession>A0AAE1FE93</accession>
<name>A0AAE1FE93_PETCI</name>
<comment type="caution">
    <text evidence="2">The sequence shown here is derived from an EMBL/GenBank/DDBJ whole genome shotgun (WGS) entry which is preliminary data.</text>
</comment>
<dbReference type="EMBL" id="JAWQEG010002432">
    <property type="protein sequence ID" value="KAK3872021.1"/>
    <property type="molecule type" value="Genomic_DNA"/>
</dbReference>
<evidence type="ECO:0000313" key="2">
    <source>
        <dbReference type="EMBL" id="KAK3872021.1"/>
    </source>
</evidence>
<protein>
    <submittedName>
        <fullName evidence="2">Uncharacterized protein</fullName>
    </submittedName>
</protein>
<sequence length="102" mass="10613">MVLAKGRAHIASHVLPCPSSSLFTPTNLRTRRKYLTQRRGGRAPTKTSSLPHTSRLTTGRCLVEGQGEGTIGLPSTSIGSGLAGGSKSLERDGSPDANATRG</sequence>
<feature type="region of interest" description="Disordered" evidence="1">
    <location>
        <begin position="65"/>
        <end position="102"/>
    </location>
</feature>